<proteinExistence type="predicted"/>
<name>F4QPL5_9CAUL</name>
<dbReference type="STRING" id="715226.ABI_26880"/>
<gene>
    <name evidence="1" type="ORF">ABI_26880</name>
</gene>
<dbReference type="HOGENOM" id="CLU_1607486_0_0_5"/>
<dbReference type="EMBL" id="GL883078">
    <property type="protein sequence ID" value="EGF91273.1"/>
    <property type="molecule type" value="Genomic_DNA"/>
</dbReference>
<evidence type="ECO:0000313" key="2">
    <source>
        <dbReference type="Proteomes" id="UP000006512"/>
    </source>
</evidence>
<protein>
    <submittedName>
        <fullName evidence="1">Uncharacterized protein</fullName>
    </submittedName>
</protein>
<dbReference type="Proteomes" id="UP000006512">
    <property type="component" value="Unassembled WGS sequence"/>
</dbReference>
<keyword evidence="2" id="KW-1185">Reference proteome</keyword>
<sequence length="165" mass="17281">MSAALLGMALACVAGAQPAERLARPVKHSYTGEDGKFHVEKDATVGNLGVDAYANLGRRMATADLDAVAMSKALKPVLCDRAGAQAVAAVVKDALKEMTTAQRARLKAREPESLTDLAIIIAASLDQVDADAIRADEALGPGAYHDAITGFRIGLEACDFYGQRP</sequence>
<organism evidence="1 2">
    <name type="scientific">Asticcacaulis biprosthecium C19</name>
    <dbReference type="NCBI Taxonomy" id="715226"/>
    <lineage>
        <taxon>Bacteria</taxon>
        <taxon>Pseudomonadati</taxon>
        <taxon>Pseudomonadota</taxon>
        <taxon>Alphaproteobacteria</taxon>
        <taxon>Caulobacterales</taxon>
        <taxon>Caulobacteraceae</taxon>
        <taxon>Asticcacaulis</taxon>
    </lineage>
</organism>
<evidence type="ECO:0000313" key="1">
    <source>
        <dbReference type="EMBL" id="EGF91273.1"/>
    </source>
</evidence>
<reference evidence="2" key="1">
    <citation type="submission" date="2011-03" db="EMBL/GenBank/DDBJ databases">
        <title>Draft genome sequence of Brevundimonas diminuta.</title>
        <authorList>
            <person name="Brown P.J.B."/>
            <person name="Buechlein A."/>
            <person name="Hemmerich C."/>
            <person name="Brun Y.V."/>
        </authorList>
    </citation>
    <scope>NUCLEOTIDE SEQUENCE [LARGE SCALE GENOMIC DNA]</scope>
    <source>
        <strain evidence="2">C19</strain>
    </source>
</reference>
<accession>F4QPL5</accession>
<dbReference type="AlphaFoldDB" id="F4QPL5"/>